<evidence type="ECO:0000256" key="2">
    <source>
        <dbReference type="ARBA" id="ARBA00022643"/>
    </source>
</evidence>
<organism evidence="6 7">
    <name type="scientific">Streptomyces polygonati</name>
    <dbReference type="NCBI Taxonomy" id="1617087"/>
    <lineage>
        <taxon>Bacteria</taxon>
        <taxon>Bacillati</taxon>
        <taxon>Actinomycetota</taxon>
        <taxon>Actinomycetes</taxon>
        <taxon>Kitasatosporales</taxon>
        <taxon>Streptomycetaceae</taxon>
        <taxon>Streptomyces</taxon>
    </lineage>
</organism>
<accession>A0ABV8HNJ6</accession>
<keyword evidence="7" id="KW-1185">Reference proteome</keyword>
<keyword evidence="1" id="KW-0285">Flavoprotein</keyword>
<proteinExistence type="predicted"/>
<dbReference type="EC" id="1.-.-.-" evidence="6"/>
<gene>
    <name evidence="6" type="ORF">ACFO3J_12840</name>
</gene>
<dbReference type="PANTHER" id="PTHR30011">
    <property type="entry name" value="ALKANESULFONATE MONOOXYGENASE-RELATED"/>
    <property type="match status" value="1"/>
</dbReference>
<protein>
    <submittedName>
        <fullName evidence="6">TIGR03571 family LLM class oxidoreductase</fullName>
        <ecNumber evidence="6">1.-.-.-</ecNumber>
    </submittedName>
</protein>
<keyword evidence="4" id="KW-0503">Monooxygenase</keyword>
<dbReference type="NCBIfam" id="TIGR03571">
    <property type="entry name" value="lucif_BA3436"/>
    <property type="match status" value="1"/>
</dbReference>
<keyword evidence="2" id="KW-0288">FMN</keyword>
<dbReference type="RefSeq" id="WP_386429268.1">
    <property type="nucleotide sequence ID" value="NZ_JBHSBB010000010.1"/>
</dbReference>
<evidence type="ECO:0000256" key="1">
    <source>
        <dbReference type="ARBA" id="ARBA00022630"/>
    </source>
</evidence>
<dbReference type="InterPro" id="IPR020020">
    <property type="entry name" value="Luciferase-type_oxidoreductase"/>
</dbReference>
<dbReference type="InterPro" id="IPR051260">
    <property type="entry name" value="Diverse_substr_monoxygenases"/>
</dbReference>
<evidence type="ECO:0000313" key="6">
    <source>
        <dbReference type="EMBL" id="MFC4032365.1"/>
    </source>
</evidence>
<dbReference type="SUPFAM" id="SSF51679">
    <property type="entry name" value="Bacterial luciferase-like"/>
    <property type="match status" value="1"/>
</dbReference>
<evidence type="ECO:0000256" key="3">
    <source>
        <dbReference type="ARBA" id="ARBA00023002"/>
    </source>
</evidence>
<dbReference type="GO" id="GO:0016491">
    <property type="term" value="F:oxidoreductase activity"/>
    <property type="evidence" value="ECO:0007669"/>
    <property type="project" value="UniProtKB-KW"/>
</dbReference>
<comment type="caution">
    <text evidence="6">The sequence shown here is derived from an EMBL/GenBank/DDBJ whole genome shotgun (WGS) entry which is preliminary data.</text>
</comment>
<evidence type="ECO:0000313" key="7">
    <source>
        <dbReference type="Proteomes" id="UP001595765"/>
    </source>
</evidence>
<dbReference type="EMBL" id="JBHSBB010000010">
    <property type="protein sequence ID" value="MFC4032365.1"/>
    <property type="molecule type" value="Genomic_DNA"/>
</dbReference>
<keyword evidence="3 6" id="KW-0560">Oxidoreductase</keyword>
<name>A0ABV8HNJ6_9ACTN</name>
<feature type="domain" description="Luciferase-like" evidence="5">
    <location>
        <begin position="33"/>
        <end position="252"/>
    </location>
</feature>
<reference evidence="7" key="1">
    <citation type="journal article" date="2019" name="Int. J. Syst. Evol. Microbiol.">
        <title>The Global Catalogue of Microorganisms (GCM) 10K type strain sequencing project: providing services to taxonomists for standard genome sequencing and annotation.</title>
        <authorList>
            <consortium name="The Broad Institute Genomics Platform"/>
            <consortium name="The Broad Institute Genome Sequencing Center for Infectious Disease"/>
            <person name="Wu L."/>
            <person name="Ma J."/>
        </authorList>
    </citation>
    <scope>NUCLEOTIDE SEQUENCE [LARGE SCALE GENOMIC DNA]</scope>
    <source>
        <strain evidence="7">CGMCC 4.7237</strain>
    </source>
</reference>
<dbReference type="Pfam" id="PF00296">
    <property type="entry name" value="Bac_luciferase"/>
    <property type="match status" value="1"/>
</dbReference>
<dbReference type="InterPro" id="IPR036661">
    <property type="entry name" value="Luciferase-like_sf"/>
</dbReference>
<dbReference type="Gene3D" id="3.20.20.30">
    <property type="entry name" value="Luciferase-like domain"/>
    <property type="match status" value="1"/>
</dbReference>
<dbReference type="PANTHER" id="PTHR30011:SF16">
    <property type="entry name" value="C2H2 FINGER DOMAIN TRANSCRIPTION FACTOR (EUROFUNG)-RELATED"/>
    <property type="match status" value="1"/>
</dbReference>
<dbReference type="Proteomes" id="UP001595765">
    <property type="component" value="Unassembled WGS sequence"/>
</dbReference>
<dbReference type="InterPro" id="IPR011251">
    <property type="entry name" value="Luciferase-like_dom"/>
</dbReference>
<evidence type="ECO:0000259" key="5">
    <source>
        <dbReference type="Pfam" id="PF00296"/>
    </source>
</evidence>
<sequence length="340" mass="36445">MTSPSALRRLDREGGPLTIGIDLPLDNDLTPHGGAANRTNGVPDLTGHAEKAALADRLGFAALWVRDVPLYDPVRFGDAGTVFETFTHLGHLAATTRDVVLGTAAVVLPLRAPLLTAKAAATVDALSGGRFVLGVASGDRPVEYPMFGLDFDRRGAAFRDAVLTLRSAWATPPAGQGVAVPSLDLSEQLQLDVLPKPAGGTVPIVVAGRAQQTVEWVADHADGWFNYPRDLAGLAAQMGQWRRLTLERGRRLPYLMPMMLDLSEDPRTRATPIFHGIRAGRHELLDHLHRLDELGVSHLSLSLRCSTRPVEEVLHELAETVLPDFPSQPAAPALGHATAG</sequence>
<evidence type="ECO:0000256" key="4">
    <source>
        <dbReference type="ARBA" id="ARBA00023033"/>
    </source>
</evidence>